<dbReference type="Proteomes" id="UP000275846">
    <property type="component" value="Unassembled WGS sequence"/>
</dbReference>
<protein>
    <submittedName>
        <fullName evidence="1 3">Uncharacterized protein</fullName>
    </submittedName>
</protein>
<evidence type="ECO:0000313" key="3">
    <source>
        <dbReference type="WBParaSite" id="SSLN_0001844201-mRNA-1"/>
    </source>
</evidence>
<sequence length="213" mass="24164">MTDNFVGKLVEKLRKLLLPVLAVPPPAKLSRGDDFDRWESRMQDYLQGINDKTQSALILAKLDDDVYDIARASGITAVLPAKDILGRLRRILCGATNSCLARSEFRRRFQQPLEGVSDFQLALRLIGRRAFPALKLADLEQTIMDQFVYGLSDPEIRKLRIRQQPITLDDAVDLARKEEAIRAVFATPSAQCVFCVEWLTGGLRVRLQWHCIK</sequence>
<proteinExistence type="predicted"/>
<keyword evidence="2" id="KW-1185">Reference proteome</keyword>
<dbReference type="OrthoDB" id="6277121at2759"/>
<evidence type="ECO:0000313" key="1">
    <source>
        <dbReference type="EMBL" id="VDM04153.1"/>
    </source>
</evidence>
<dbReference type="EMBL" id="UYSU01043067">
    <property type="protein sequence ID" value="VDM04153.1"/>
    <property type="molecule type" value="Genomic_DNA"/>
</dbReference>
<dbReference type="AlphaFoldDB" id="A0A183TMR9"/>
<accession>A0A183TMR9</accession>
<evidence type="ECO:0000313" key="2">
    <source>
        <dbReference type="Proteomes" id="UP000275846"/>
    </source>
</evidence>
<name>A0A183TMR9_SCHSO</name>
<organism evidence="3">
    <name type="scientific">Schistocephalus solidus</name>
    <name type="common">Tapeworm</name>
    <dbReference type="NCBI Taxonomy" id="70667"/>
    <lineage>
        <taxon>Eukaryota</taxon>
        <taxon>Metazoa</taxon>
        <taxon>Spiralia</taxon>
        <taxon>Lophotrochozoa</taxon>
        <taxon>Platyhelminthes</taxon>
        <taxon>Cestoda</taxon>
        <taxon>Eucestoda</taxon>
        <taxon>Diphyllobothriidea</taxon>
        <taxon>Diphyllobothriidae</taxon>
        <taxon>Schistocephalus</taxon>
    </lineage>
</organism>
<gene>
    <name evidence="1" type="ORF">SSLN_LOCUS17767</name>
</gene>
<reference evidence="3" key="1">
    <citation type="submission" date="2016-06" db="UniProtKB">
        <authorList>
            <consortium name="WormBaseParasite"/>
        </authorList>
    </citation>
    <scope>IDENTIFICATION</scope>
</reference>
<reference evidence="1 2" key="2">
    <citation type="submission" date="2018-11" db="EMBL/GenBank/DDBJ databases">
        <authorList>
            <consortium name="Pathogen Informatics"/>
        </authorList>
    </citation>
    <scope>NUCLEOTIDE SEQUENCE [LARGE SCALE GENOMIC DNA]</scope>
    <source>
        <strain evidence="1 2">NST_G2</strain>
    </source>
</reference>
<dbReference type="WBParaSite" id="SSLN_0001844201-mRNA-1">
    <property type="protein sequence ID" value="SSLN_0001844201-mRNA-1"/>
    <property type="gene ID" value="SSLN_0001844201"/>
</dbReference>